<dbReference type="InterPro" id="IPR017144">
    <property type="entry name" value="Xaa-Arg_dipeptidase"/>
</dbReference>
<evidence type="ECO:0000313" key="3">
    <source>
        <dbReference type="EMBL" id="KIM44663.1"/>
    </source>
</evidence>
<reference evidence="4" key="2">
    <citation type="submission" date="2015-01" db="EMBL/GenBank/DDBJ databases">
        <title>Evolutionary Origins and Diversification of the Mycorrhizal Mutualists.</title>
        <authorList>
            <consortium name="DOE Joint Genome Institute"/>
            <consortium name="Mycorrhizal Genomics Consortium"/>
            <person name="Kohler A."/>
            <person name="Kuo A."/>
            <person name="Nagy L.G."/>
            <person name="Floudas D."/>
            <person name="Copeland A."/>
            <person name="Barry K.W."/>
            <person name="Cichocki N."/>
            <person name="Veneault-Fourrey C."/>
            <person name="LaButti K."/>
            <person name="Lindquist E.A."/>
            <person name="Lipzen A."/>
            <person name="Lundell T."/>
            <person name="Morin E."/>
            <person name="Murat C."/>
            <person name="Riley R."/>
            <person name="Ohm R."/>
            <person name="Sun H."/>
            <person name="Tunlid A."/>
            <person name="Henrissat B."/>
            <person name="Grigoriev I.V."/>
            <person name="Hibbett D.S."/>
            <person name="Martin F."/>
        </authorList>
    </citation>
    <scope>NUCLEOTIDE SEQUENCE [LARGE SCALE GENOMIC DNA]</scope>
    <source>
        <strain evidence="4">h7</strain>
    </source>
</reference>
<dbReference type="PANTHER" id="PTHR30575">
    <property type="entry name" value="PEPTIDASE M20"/>
    <property type="match status" value="1"/>
</dbReference>
<reference evidence="3 4" key="1">
    <citation type="submission" date="2014-04" db="EMBL/GenBank/DDBJ databases">
        <authorList>
            <consortium name="DOE Joint Genome Institute"/>
            <person name="Kuo A."/>
            <person name="Gay G."/>
            <person name="Dore J."/>
            <person name="Kohler A."/>
            <person name="Nagy L.G."/>
            <person name="Floudas D."/>
            <person name="Copeland A."/>
            <person name="Barry K.W."/>
            <person name="Cichocki N."/>
            <person name="Veneault-Fourrey C."/>
            <person name="LaButti K."/>
            <person name="Lindquist E.A."/>
            <person name="Lipzen A."/>
            <person name="Lundell T."/>
            <person name="Morin E."/>
            <person name="Murat C."/>
            <person name="Sun H."/>
            <person name="Tunlid A."/>
            <person name="Henrissat B."/>
            <person name="Grigoriev I.V."/>
            <person name="Hibbett D.S."/>
            <person name="Martin F."/>
            <person name="Nordberg H.P."/>
            <person name="Cantor M.N."/>
            <person name="Hua S.X."/>
        </authorList>
    </citation>
    <scope>NUCLEOTIDE SEQUENCE [LARGE SCALE GENOMIC DNA]</scope>
    <source>
        <strain evidence="4">h7</strain>
    </source>
</reference>
<dbReference type="InterPro" id="IPR017439">
    <property type="entry name" value="Amidohydrolase"/>
</dbReference>
<dbReference type="SUPFAM" id="SSF55031">
    <property type="entry name" value="Bacterial exopeptidase dimerisation domain"/>
    <property type="match status" value="1"/>
</dbReference>
<gene>
    <name evidence="3" type="ORF">M413DRAFT_431970</name>
</gene>
<organism evidence="3 4">
    <name type="scientific">Hebeloma cylindrosporum</name>
    <dbReference type="NCBI Taxonomy" id="76867"/>
    <lineage>
        <taxon>Eukaryota</taxon>
        <taxon>Fungi</taxon>
        <taxon>Dikarya</taxon>
        <taxon>Basidiomycota</taxon>
        <taxon>Agaricomycotina</taxon>
        <taxon>Agaricomycetes</taxon>
        <taxon>Agaricomycetidae</taxon>
        <taxon>Agaricales</taxon>
        <taxon>Agaricineae</taxon>
        <taxon>Hymenogastraceae</taxon>
        <taxon>Hebeloma</taxon>
    </lineage>
</organism>
<accession>A0A0C2Y4A7</accession>
<dbReference type="NCBIfam" id="TIGR01891">
    <property type="entry name" value="amidohydrolases"/>
    <property type="match status" value="1"/>
</dbReference>
<dbReference type="OrthoDB" id="6119954at2759"/>
<keyword evidence="4" id="KW-1185">Reference proteome</keyword>
<evidence type="ECO:0000313" key="4">
    <source>
        <dbReference type="Proteomes" id="UP000053424"/>
    </source>
</evidence>
<sequence length="464" mass="49559">MTEHDIQAGCFGTLFARKTRFLTPSSSEIRYFSPRCDFSYSSPNEWWTPGDDLPPSYASLQTSNNDVSAIIECALDTSSPALRDLSLKIHGHPEIAFHERYAHNLLTNFMAAQGFRVTKHYLGLSTAWRAEYTQGRGGRVIGINSEMDALPAIGHGCGHNLIAISGVGVAIALKVALQARPHTSGKIVLLGTPAEEGGGGKVILLERGAYDDMDICLMCHPGAGPPHSTSIGSSNAMESIQVEYFGHAAHAGGAPWEGTNALDAAFLAYSSISMLRQQMKPDHRVHGVVQGKDWVPNIIPDYSKMHWLARAPTSAELGILVKRVQNCLEAAALATGCRIEIKQESPYFDLHQNPVLAKAFADTVGSRYGLVTLEAGTSASTDFGNVSYALPALHPAFAIPTEPQGGNHTAAFAKAAISEAAHSATMAITKGLALTGYHVLTDSAFFNKVKASFENSKAARAALS</sequence>
<dbReference type="Gene3D" id="3.40.630.10">
    <property type="entry name" value="Zn peptidases"/>
    <property type="match status" value="1"/>
</dbReference>
<proteinExistence type="inferred from homology"/>
<name>A0A0C2Y4A7_HEBCY</name>
<evidence type="ECO:0000259" key="2">
    <source>
        <dbReference type="Pfam" id="PF07687"/>
    </source>
</evidence>
<protein>
    <recommendedName>
        <fullName evidence="2">Peptidase M20 dimerisation domain-containing protein</fullName>
    </recommendedName>
</protein>
<comment type="similarity">
    <text evidence="1">Belongs to the peptidase M20A family.</text>
</comment>
<dbReference type="Pfam" id="PF07687">
    <property type="entry name" value="M20_dimer"/>
    <property type="match status" value="1"/>
</dbReference>
<dbReference type="Gene3D" id="3.30.70.360">
    <property type="match status" value="1"/>
</dbReference>
<dbReference type="CDD" id="cd05672">
    <property type="entry name" value="M20_ACY1L2-like"/>
    <property type="match status" value="1"/>
</dbReference>
<dbReference type="AlphaFoldDB" id="A0A0C2Y4A7"/>
<dbReference type="Pfam" id="PF01546">
    <property type="entry name" value="Peptidase_M20"/>
    <property type="match status" value="1"/>
</dbReference>
<dbReference type="PANTHER" id="PTHR30575:SF0">
    <property type="entry name" value="XAA-ARG DIPEPTIDASE"/>
    <property type="match status" value="1"/>
</dbReference>
<dbReference type="HOGENOM" id="CLU_031812_1_1_1"/>
<dbReference type="EMBL" id="KN831773">
    <property type="protein sequence ID" value="KIM44663.1"/>
    <property type="molecule type" value="Genomic_DNA"/>
</dbReference>
<feature type="domain" description="Peptidase M20 dimerisation" evidence="2">
    <location>
        <begin position="241"/>
        <end position="333"/>
    </location>
</feature>
<dbReference type="SUPFAM" id="SSF53187">
    <property type="entry name" value="Zn-dependent exopeptidases"/>
    <property type="match status" value="1"/>
</dbReference>
<dbReference type="Proteomes" id="UP000053424">
    <property type="component" value="Unassembled WGS sequence"/>
</dbReference>
<dbReference type="InterPro" id="IPR002933">
    <property type="entry name" value="Peptidase_M20"/>
</dbReference>
<dbReference type="InterPro" id="IPR036264">
    <property type="entry name" value="Bact_exopeptidase_dim_dom"/>
</dbReference>
<dbReference type="STRING" id="686832.A0A0C2Y4A7"/>
<dbReference type="FunFam" id="3.30.70.360:FF:000004">
    <property type="entry name" value="Peptidase M20 domain-containing protein 2"/>
    <property type="match status" value="1"/>
</dbReference>
<dbReference type="PIRSF" id="PIRSF037226">
    <property type="entry name" value="Amidohydrolase_ACY1L2_prd"/>
    <property type="match status" value="1"/>
</dbReference>
<dbReference type="InterPro" id="IPR011650">
    <property type="entry name" value="Peptidase_M20_dimer"/>
</dbReference>
<evidence type="ECO:0000256" key="1">
    <source>
        <dbReference type="ARBA" id="ARBA00006247"/>
    </source>
</evidence>
<dbReference type="InterPro" id="IPR052030">
    <property type="entry name" value="Peptidase_M20/M20A_hydrolases"/>
</dbReference>
<dbReference type="GO" id="GO:0016805">
    <property type="term" value="F:dipeptidase activity"/>
    <property type="evidence" value="ECO:0007669"/>
    <property type="project" value="InterPro"/>
</dbReference>